<dbReference type="GeneID" id="8245294"/>
<feature type="compositionally biased region" description="Acidic residues" evidence="1">
    <location>
        <begin position="330"/>
        <end position="339"/>
    </location>
</feature>
<evidence type="ECO:0000313" key="2">
    <source>
        <dbReference type="EMBL" id="ACO65262.1"/>
    </source>
</evidence>
<name>C1EAU0_MICCC</name>
<dbReference type="Proteomes" id="UP000002009">
    <property type="component" value="Chromosome 7"/>
</dbReference>
<dbReference type="eggNOG" id="KOG2226">
    <property type="taxonomic scope" value="Eukaryota"/>
</dbReference>
<dbReference type="STRING" id="296587.C1EAU0"/>
<evidence type="ECO:0000256" key="1">
    <source>
        <dbReference type="SAM" id="MobiDB-lite"/>
    </source>
</evidence>
<proteinExistence type="predicted"/>
<evidence type="ECO:0000313" key="3">
    <source>
        <dbReference type="Proteomes" id="UP000002009"/>
    </source>
</evidence>
<dbReference type="RefSeq" id="XP_002504004.1">
    <property type="nucleotide sequence ID" value="XM_002503958.1"/>
</dbReference>
<dbReference type="Pfam" id="PF12722">
    <property type="entry name" value="Hid1"/>
    <property type="match status" value="2"/>
</dbReference>
<dbReference type="PANTHER" id="PTHR21575">
    <property type="entry name" value="PROTEIN HID1"/>
    <property type="match status" value="1"/>
</dbReference>
<protein>
    <submittedName>
        <fullName evidence="2">Uncharacterized protein</fullName>
    </submittedName>
</protein>
<gene>
    <name evidence="2" type="ORF">MICPUN_101553</name>
</gene>
<sequence length="975" mass="103395">MGNSPSSFATARKGLTVGDASSISEEVWSDLWGSDGSQPPLGPGDMLNFLTDATLRKLRAERPMNLAALVARAVCRLEELIAPDVGKESFGAVVVPKDACLLLTPLRVLTRAIPFAIGSRGCDDDDVAVRVLEDLLWGHYSEIFQCPRPAPTWRGHVALAPPPSRAAEPAERPPRRDPTLGERIASLALDLLFLPGFTTRFDPNDALTGERRVWDAPTGREYAPPYDAYVDVTRHRTEVTRLWLALVGAEALCAEPRTSPHGRFSALLAGRGCPVGVPCSRPVSHRDVHGALTDAIKSQSGSAKSLDGSAAGELLATAYHTYTALLEYDDSAPNEEPTDELNGSSTPPTHHGVGRKTQNPNLPAGGAGGRTRKGGVFGWLDDVFGGFFIPYDPIAEAAASSCVANGNRVGTASEHAAVVGDTAAADGPRGSGTRNAYATILAETRSESELEGLHQALLRTLRSAIDHPSGSSESSLMSYVPAVGFSDGVVKVRARFALEGEERDRAPAQEAAILAMRLLRSDDDGFFQHVTDPKFKAGVPLASSLLQIMYQKRLDVNAGGFNQCASFVLLRLSSSPAFASALNDVLPPAAAAKLNLPTDGGARTHTHADSLIHAVHAILCERAEYAEYVAPLVDPLLTTLRNAAPRWRGLGDVGAAKLLRLCEHFSSPPVLFLAERNRHDLGAVVHAIDGCLSHGAGRNPRLVLELCRGDGAAALDRVDEICAGRFRSPRPALDRVSMSRLNGGFKRAGLGDDAPEFIPAATFVGARPGYFFRVDARGAGYYVDRGMRAFVARSDDDGSSSDGDGSDNDSDDSYSDDSGSYSGSGSGSGSDSGSLAAFGVNVFRPDDAWLRAVRSDIAPALFAARTLRRELADALAAYEEGHGADADALVEHLASLELANLLPPPPPVTVRHFASNAPEIRKWLKGYAMGVALVRHNAGPSARACGILFDASRVRLVRVATSAVVHEEDFFGGGG</sequence>
<feature type="region of interest" description="Disordered" evidence="1">
    <location>
        <begin position="793"/>
        <end position="831"/>
    </location>
</feature>
<feature type="compositionally biased region" description="Acidic residues" evidence="1">
    <location>
        <begin position="804"/>
        <end position="815"/>
    </location>
</feature>
<accession>C1EAU0</accession>
<dbReference type="InterPro" id="IPR026705">
    <property type="entry name" value="Hid-1/Ecm30"/>
</dbReference>
<dbReference type="OrthoDB" id="533530at2759"/>
<dbReference type="AlphaFoldDB" id="C1EAU0"/>
<dbReference type="EMBL" id="CP001328">
    <property type="protein sequence ID" value="ACO65262.1"/>
    <property type="molecule type" value="Genomic_DNA"/>
</dbReference>
<organism evidence="2 3">
    <name type="scientific">Micromonas commoda (strain RCC299 / NOUM17 / CCMP2709)</name>
    <name type="common">Picoplanktonic green alga</name>
    <dbReference type="NCBI Taxonomy" id="296587"/>
    <lineage>
        <taxon>Eukaryota</taxon>
        <taxon>Viridiplantae</taxon>
        <taxon>Chlorophyta</taxon>
        <taxon>Mamiellophyceae</taxon>
        <taxon>Mamiellales</taxon>
        <taxon>Mamiellaceae</taxon>
        <taxon>Micromonas</taxon>
    </lineage>
</organism>
<dbReference type="InParanoid" id="C1EAU0"/>
<keyword evidence="3" id="KW-1185">Reference proteome</keyword>
<feature type="region of interest" description="Disordered" evidence="1">
    <location>
        <begin position="330"/>
        <end position="370"/>
    </location>
</feature>
<dbReference type="GO" id="GO:0000138">
    <property type="term" value="C:Golgi trans cisterna"/>
    <property type="evidence" value="ECO:0007669"/>
    <property type="project" value="TreeGrafter"/>
</dbReference>
<dbReference type="GO" id="GO:0016020">
    <property type="term" value="C:membrane"/>
    <property type="evidence" value="ECO:0007669"/>
    <property type="project" value="TreeGrafter"/>
</dbReference>
<dbReference type="GO" id="GO:0005797">
    <property type="term" value="C:Golgi medial cisterna"/>
    <property type="evidence" value="ECO:0007669"/>
    <property type="project" value="TreeGrafter"/>
</dbReference>
<reference evidence="2 3" key="1">
    <citation type="journal article" date="2009" name="Science">
        <title>Green evolution and dynamic adaptations revealed by genomes of the marine picoeukaryotes Micromonas.</title>
        <authorList>
            <person name="Worden A.Z."/>
            <person name="Lee J.H."/>
            <person name="Mock T."/>
            <person name="Rouze P."/>
            <person name="Simmons M.P."/>
            <person name="Aerts A.L."/>
            <person name="Allen A.E."/>
            <person name="Cuvelier M.L."/>
            <person name="Derelle E."/>
            <person name="Everett M.V."/>
            <person name="Foulon E."/>
            <person name="Grimwood J."/>
            <person name="Gundlach H."/>
            <person name="Henrissat B."/>
            <person name="Napoli C."/>
            <person name="McDonald S.M."/>
            <person name="Parker M.S."/>
            <person name="Rombauts S."/>
            <person name="Salamov A."/>
            <person name="Von Dassow P."/>
            <person name="Badger J.H."/>
            <person name="Coutinho P.M."/>
            <person name="Demir E."/>
            <person name="Dubchak I."/>
            <person name="Gentemann C."/>
            <person name="Eikrem W."/>
            <person name="Gready J.E."/>
            <person name="John U."/>
            <person name="Lanier W."/>
            <person name="Lindquist E.A."/>
            <person name="Lucas S."/>
            <person name="Mayer K.F."/>
            <person name="Moreau H."/>
            <person name="Not F."/>
            <person name="Otillar R."/>
            <person name="Panaud O."/>
            <person name="Pangilinan J."/>
            <person name="Paulsen I."/>
            <person name="Piegu B."/>
            <person name="Poliakov A."/>
            <person name="Robbens S."/>
            <person name="Schmutz J."/>
            <person name="Toulza E."/>
            <person name="Wyss T."/>
            <person name="Zelensky A."/>
            <person name="Zhou K."/>
            <person name="Armbrust E.V."/>
            <person name="Bhattacharya D."/>
            <person name="Goodenough U.W."/>
            <person name="Van de Peer Y."/>
            <person name="Grigoriev I.V."/>
        </authorList>
    </citation>
    <scope>NUCLEOTIDE SEQUENCE [LARGE SCALE GENOMIC DNA]</scope>
    <source>
        <strain evidence="3">RCC299 / NOUM17</strain>
    </source>
</reference>
<dbReference type="PANTHER" id="PTHR21575:SF12">
    <property type="entry name" value="PROTEIN HID1"/>
    <property type="match status" value="1"/>
</dbReference>
<dbReference type="KEGG" id="mis:MICPUN_101553"/>